<feature type="chain" id="PRO_5028970823" description="Multidrug ABC transporter ATPase" evidence="1">
    <location>
        <begin position="33"/>
        <end position="291"/>
    </location>
</feature>
<accession>A0A6S7CU55</accession>
<evidence type="ECO:0000256" key="1">
    <source>
        <dbReference type="SAM" id="SignalP"/>
    </source>
</evidence>
<dbReference type="Proteomes" id="UP000494122">
    <property type="component" value="Unassembled WGS sequence"/>
</dbReference>
<name>A0A6S7CU55_9BURK</name>
<organism evidence="2 3">
    <name type="scientific">Achromobacter ruhlandii</name>
    <dbReference type="NCBI Taxonomy" id="72557"/>
    <lineage>
        <taxon>Bacteria</taxon>
        <taxon>Pseudomonadati</taxon>
        <taxon>Pseudomonadota</taxon>
        <taxon>Betaproteobacteria</taxon>
        <taxon>Burkholderiales</taxon>
        <taxon>Alcaligenaceae</taxon>
        <taxon>Achromobacter</taxon>
    </lineage>
</organism>
<keyword evidence="1" id="KW-0732">Signal</keyword>
<sequence length="291" mass="31291">MTTPISDMLRSLSALAAPLALAALLAPGAAHAARDACPQAEAIVRAAYPQAPAADKDGNLRLGRDNIVIRIADADYGEPFAVICKTWPAHPDLLLAAIPLMQDTPNQDDGHTGDLRILVLDRATLKTRHDILLPGVMSDDAIRITNVSFDTARYDLAPGRRAFGLRISHVGASRANPFDETSLRLFDIGPKGLAMVLDGLIASRSTGEWDTNCAGRFNSRVVTLSVGDTATHGQGDLVTSESYESSRAALQKGDCQEKVVDKGKIPRTLKFDGQRYQIPEKLRSLDRDNAG</sequence>
<proteinExistence type="predicted"/>
<reference evidence="2 3" key="1">
    <citation type="submission" date="2020-04" db="EMBL/GenBank/DDBJ databases">
        <authorList>
            <person name="De Canck E."/>
        </authorList>
    </citation>
    <scope>NUCLEOTIDE SEQUENCE [LARGE SCALE GENOMIC DNA]</scope>
    <source>
        <strain evidence="2 3">LMG 3328</strain>
    </source>
</reference>
<evidence type="ECO:0008006" key="4">
    <source>
        <dbReference type="Google" id="ProtNLM"/>
    </source>
</evidence>
<gene>
    <name evidence="2" type="ORF">LMG3328_02463</name>
</gene>
<evidence type="ECO:0000313" key="2">
    <source>
        <dbReference type="EMBL" id="CAB3864622.1"/>
    </source>
</evidence>
<evidence type="ECO:0000313" key="3">
    <source>
        <dbReference type="Proteomes" id="UP000494122"/>
    </source>
</evidence>
<protein>
    <recommendedName>
        <fullName evidence="4">Multidrug ABC transporter ATPase</fullName>
    </recommendedName>
</protein>
<dbReference type="AlphaFoldDB" id="A0A6S7CU55"/>
<feature type="signal peptide" evidence="1">
    <location>
        <begin position="1"/>
        <end position="32"/>
    </location>
</feature>
<dbReference type="EMBL" id="CADILE010000006">
    <property type="protein sequence ID" value="CAB3864622.1"/>
    <property type="molecule type" value="Genomic_DNA"/>
</dbReference>